<dbReference type="PANTHER" id="PTHR21661:SF35">
    <property type="entry name" value="EPOXIDE HYDROLASE"/>
    <property type="match status" value="1"/>
</dbReference>
<dbReference type="EMBL" id="BONQ01000164">
    <property type="protein sequence ID" value="GIG51856.1"/>
    <property type="molecule type" value="Genomic_DNA"/>
</dbReference>
<feature type="domain" description="Epoxide hydrolase N-terminal" evidence="5">
    <location>
        <begin position="7"/>
        <end position="112"/>
    </location>
</feature>
<organism evidence="6 7">
    <name type="scientific">Dactylosporangium siamense</name>
    <dbReference type="NCBI Taxonomy" id="685454"/>
    <lineage>
        <taxon>Bacteria</taxon>
        <taxon>Bacillati</taxon>
        <taxon>Actinomycetota</taxon>
        <taxon>Actinomycetes</taxon>
        <taxon>Micromonosporales</taxon>
        <taxon>Micromonosporaceae</taxon>
        <taxon>Dactylosporangium</taxon>
    </lineage>
</organism>
<comment type="similarity">
    <text evidence="1">Belongs to the peptidase S33 family.</text>
</comment>
<keyword evidence="2" id="KW-0058">Aromatic hydrocarbons catabolism</keyword>
<dbReference type="SUPFAM" id="SSF53474">
    <property type="entry name" value="alpha/beta-Hydrolases"/>
    <property type="match status" value="1"/>
</dbReference>
<dbReference type="PANTHER" id="PTHR21661">
    <property type="entry name" value="EPOXIDE HYDROLASE 1-RELATED"/>
    <property type="match status" value="1"/>
</dbReference>
<dbReference type="PIRSF" id="PIRSF001112">
    <property type="entry name" value="Epoxide_hydrolase"/>
    <property type="match status" value="1"/>
</dbReference>
<proteinExistence type="inferred from homology"/>
<protein>
    <submittedName>
        <fullName evidence="6">Microsomal epoxide hydrolase</fullName>
    </submittedName>
</protein>
<dbReference type="GO" id="GO:0004301">
    <property type="term" value="F:epoxide hydrolase activity"/>
    <property type="evidence" value="ECO:0007669"/>
    <property type="project" value="TreeGrafter"/>
</dbReference>
<evidence type="ECO:0000313" key="7">
    <source>
        <dbReference type="Proteomes" id="UP000660611"/>
    </source>
</evidence>
<keyword evidence="7" id="KW-1185">Reference proteome</keyword>
<accession>A0A919PWQ4</accession>
<evidence type="ECO:0000256" key="1">
    <source>
        <dbReference type="ARBA" id="ARBA00010088"/>
    </source>
</evidence>
<keyword evidence="3 6" id="KW-0378">Hydrolase</keyword>
<feature type="active site" description="Nucleophile" evidence="4">
    <location>
        <position position="181"/>
    </location>
</feature>
<dbReference type="Pfam" id="PF06441">
    <property type="entry name" value="EHN"/>
    <property type="match status" value="1"/>
</dbReference>
<gene>
    <name evidence="6" type="ORF">Dsi01nite_098970</name>
</gene>
<dbReference type="InterPro" id="IPR029058">
    <property type="entry name" value="AB_hydrolase_fold"/>
</dbReference>
<dbReference type="InterPro" id="IPR016292">
    <property type="entry name" value="Epoxide_hydrolase"/>
</dbReference>
<dbReference type="InterPro" id="IPR010497">
    <property type="entry name" value="Epoxide_hydro_N"/>
</dbReference>
<dbReference type="Gene3D" id="3.40.50.1820">
    <property type="entry name" value="alpha/beta hydrolase"/>
    <property type="match status" value="1"/>
</dbReference>
<dbReference type="InterPro" id="IPR000639">
    <property type="entry name" value="Epox_hydrolase-like"/>
</dbReference>
<evidence type="ECO:0000256" key="2">
    <source>
        <dbReference type="ARBA" id="ARBA00022797"/>
    </source>
</evidence>
<evidence type="ECO:0000259" key="5">
    <source>
        <dbReference type="Pfam" id="PF06441"/>
    </source>
</evidence>
<dbReference type="Proteomes" id="UP000660611">
    <property type="component" value="Unassembled WGS sequence"/>
</dbReference>
<dbReference type="AlphaFoldDB" id="A0A919PWQ4"/>
<name>A0A919PWQ4_9ACTN</name>
<evidence type="ECO:0000256" key="3">
    <source>
        <dbReference type="ARBA" id="ARBA00022801"/>
    </source>
</evidence>
<reference evidence="6" key="1">
    <citation type="submission" date="2021-01" db="EMBL/GenBank/DDBJ databases">
        <title>Whole genome shotgun sequence of Dactylosporangium siamense NBRC 106093.</title>
        <authorList>
            <person name="Komaki H."/>
            <person name="Tamura T."/>
        </authorList>
    </citation>
    <scope>NUCLEOTIDE SEQUENCE</scope>
    <source>
        <strain evidence="6">NBRC 106093</strain>
    </source>
</reference>
<evidence type="ECO:0000256" key="4">
    <source>
        <dbReference type="PIRSR" id="PIRSR001112-1"/>
    </source>
</evidence>
<feature type="active site" description="Proton donor" evidence="4">
    <location>
        <position position="310"/>
    </location>
</feature>
<feature type="active site" description="Proton acceptor" evidence="4">
    <location>
        <position position="363"/>
    </location>
</feature>
<comment type="caution">
    <text evidence="6">The sequence shown here is derived from an EMBL/GenBank/DDBJ whole genome shotgun (WGS) entry which is preliminary data.</text>
</comment>
<dbReference type="PRINTS" id="PR00412">
    <property type="entry name" value="EPOXHYDRLASE"/>
</dbReference>
<dbReference type="GO" id="GO:0097176">
    <property type="term" value="P:epoxide metabolic process"/>
    <property type="evidence" value="ECO:0007669"/>
    <property type="project" value="TreeGrafter"/>
</dbReference>
<evidence type="ECO:0000313" key="6">
    <source>
        <dbReference type="EMBL" id="GIG51856.1"/>
    </source>
</evidence>
<sequence>MRDDTTVRPFRLEVPEADLADLRDRLARTRWAQQLPGTGWSRGVPVEYLKELVDYWRTGYDWRAHEARLNRIPQFTTAIDAVNVHFLHARSPEPDALPLIITHGWPGSVVEFLDLIGPLTDPRRHGGDPADAFHVVAPSIPGFGLSGPVRESGWDVPRIARAWAELMRRLGYHRYGGQGGDWGHAITRELGIIDGDRVVGVHLNTVLTLPSGDPGEAATLGDEDRVRLEQFSRMEPELSGYARIQGTRPQTLAYGLTDSPVGQLAWIVEKFKEWTDSKQLPDDAVDRDQLLTNVMLYWLTGTAGSSANLYYETFHPAAPPTSRRSSTPTGVAVFPHDAALPVRRLAERDNHIVHWREFDRGGHFAAMEQPALLVDDIRAFFRSLRRRP</sequence>